<organism evidence="2 3">
    <name type="scientific">Blastomyces percursus</name>
    <dbReference type="NCBI Taxonomy" id="1658174"/>
    <lineage>
        <taxon>Eukaryota</taxon>
        <taxon>Fungi</taxon>
        <taxon>Dikarya</taxon>
        <taxon>Ascomycota</taxon>
        <taxon>Pezizomycotina</taxon>
        <taxon>Eurotiomycetes</taxon>
        <taxon>Eurotiomycetidae</taxon>
        <taxon>Onygenales</taxon>
        <taxon>Ajellomycetaceae</taxon>
        <taxon>Blastomyces</taxon>
    </lineage>
</organism>
<comment type="caution">
    <text evidence="2">The sequence shown here is derived from an EMBL/GenBank/DDBJ whole genome shotgun (WGS) entry which is preliminary data.</text>
</comment>
<protein>
    <submittedName>
        <fullName evidence="2">Uncharacterized protein</fullName>
    </submittedName>
</protein>
<evidence type="ECO:0000313" key="2">
    <source>
        <dbReference type="EMBL" id="OJD20945.1"/>
    </source>
</evidence>
<dbReference type="AlphaFoldDB" id="A0A1J9PX70"/>
<proteinExistence type="predicted"/>
<dbReference type="Proteomes" id="UP000242791">
    <property type="component" value="Unassembled WGS sequence"/>
</dbReference>
<dbReference type="VEuPathDB" id="FungiDB:ACJ73_07717"/>
<keyword evidence="3" id="KW-1185">Reference proteome</keyword>
<evidence type="ECO:0000256" key="1">
    <source>
        <dbReference type="SAM" id="MobiDB-lite"/>
    </source>
</evidence>
<gene>
    <name evidence="2" type="ORF">ACJ73_07717</name>
</gene>
<feature type="region of interest" description="Disordered" evidence="1">
    <location>
        <begin position="1"/>
        <end position="30"/>
    </location>
</feature>
<name>A0A1J9PX70_9EURO</name>
<dbReference type="EMBL" id="LGTZ01001629">
    <property type="protein sequence ID" value="OJD20945.1"/>
    <property type="molecule type" value="Genomic_DNA"/>
</dbReference>
<feature type="compositionally biased region" description="Basic and acidic residues" evidence="1">
    <location>
        <begin position="13"/>
        <end position="30"/>
    </location>
</feature>
<sequence>MEFASSPGARILAESEPKQFESRGDTMESPRIEKSFPEIGIRQVFPTMFEKRRSRPLSKAVQGIEPK</sequence>
<evidence type="ECO:0000313" key="3">
    <source>
        <dbReference type="Proteomes" id="UP000242791"/>
    </source>
</evidence>
<accession>A0A1J9PX70</accession>
<reference evidence="2 3" key="1">
    <citation type="submission" date="2015-08" db="EMBL/GenBank/DDBJ databases">
        <title>Emmonsia species relationships and genome sequence.</title>
        <authorList>
            <person name="Cuomo C.A."/>
            <person name="Schwartz I.S."/>
            <person name="Kenyon C."/>
            <person name="De Hoog G.S."/>
            <person name="Govender N.P."/>
            <person name="Botha A."/>
            <person name="Moreno L."/>
            <person name="De Vries M."/>
            <person name="Munoz J.F."/>
            <person name="Stielow J.B."/>
        </authorList>
    </citation>
    <scope>NUCLEOTIDE SEQUENCE [LARGE SCALE GENOMIC DNA]</scope>
    <source>
        <strain evidence="2 3">EI222</strain>
    </source>
</reference>